<reference evidence="1" key="2">
    <citation type="submission" date="2023-02" db="EMBL/GenBank/DDBJ databases">
        <authorList>
            <person name="Rayyan A."/>
            <person name="Meyer T."/>
            <person name="Kyndt J.A."/>
        </authorList>
    </citation>
    <scope>NUCLEOTIDE SEQUENCE</scope>
    <source>
        <strain evidence="1">DSM 9987</strain>
    </source>
</reference>
<comment type="caution">
    <text evidence="1">The sequence shown here is derived from an EMBL/GenBank/DDBJ whole genome shotgun (WGS) entry which is preliminary data.</text>
</comment>
<protein>
    <submittedName>
        <fullName evidence="1">Acyl carrier protein</fullName>
    </submittedName>
</protein>
<evidence type="ECO:0000313" key="2">
    <source>
        <dbReference type="Proteomes" id="UP001165652"/>
    </source>
</evidence>
<dbReference type="EMBL" id="JAQQLI010000004">
    <property type="protein sequence ID" value="MDC7784971.1"/>
    <property type="molecule type" value="Genomic_DNA"/>
</dbReference>
<dbReference type="SUPFAM" id="SSF56801">
    <property type="entry name" value="Acetyl-CoA synthetase-like"/>
    <property type="match status" value="1"/>
</dbReference>
<proteinExistence type="predicted"/>
<sequence>MSDALDDLEEMASAFATVPSLAEMPRRTLADKGIAGPTAAHVVEEVHTPLNLAYVTFTTGSSAFQNIVGVTFSEIEGRCAVARRVFDTVGATAGQRMLVTYPPLVNVFSREGLQRSGIDWFFLERSSREAFIVALCRQRPALVLGESSFIRASLEEASRLGLADRLPERLVVMVAGTPLDLDLLPVAERHGYAVHDLYGCQEFGWLTLDGVPLRDDVGLVASPAGAGWRELVCGGLPTADSFPYAESGHVCNPQGRIITYRRRRTHPEYEVLVRRTPHVAETVDRAARTILRIKGRVVKVPPGLVTGAAATELELVPSLPAAAGGSADGAAAPVRIVGPVATRLFDDLVQAQIDLQATAKTDPAWRKTR</sequence>
<dbReference type="Gene3D" id="3.40.50.12780">
    <property type="entry name" value="N-terminal domain of ligase-like"/>
    <property type="match status" value="1"/>
</dbReference>
<reference evidence="1" key="1">
    <citation type="journal article" date="2023" name="Microbiol Resour">
        <title>Genome Sequences of Rhodoplanes serenus and Two Thermotolerant Strains, Rhodoplanes tepidamans and 'Rhodoplanes cryptolactis,' Further Refine the Genus.</title>
        <authorList>
            <person name="Rayyan A.A."/>
            <person name="Kyndt J.A."/>
        </authorList>
    </citation>
    <scope>NUCLEOTIDE SEQUENCE</scope>
    <source>
        <strain evidence="1">DSM 9987</strain>
    </source>
</reference>
<keyword evidence="2" id="KW-1185">Reference proteome</keyword>
<name>A0ABT5J6F7_RHOTP</name>
<accession>A0ABT5J6F7</accession>
<dbReference type="InterPro" id="IPR042099">
    <property type="entry name" value="ANL_N_sf"/>
</dbReference>
<gene>
    <name evidence="1" type="ORF">PQJ73_04680</name>
</gene>
<dbReference type="Proteomes" id="UP001165652">
    <property type="component" value="Unassembled WGS sequence"/>
</dbReference>
<organism evidence="1 2">
    <name type="scientific">Rhodoplanes tepidamans</name>
    <name type="common">Rhodoplanes cryptolactis</name>
    <dbReference type="NCBI Taxonomy" id="200616"/>
    <lineage>
        <taxon>Bacteria</taxon>
        <taxon>Pseudomonadati</taxon>
        <taxon>Pseudomonadota</taxon>
        <taxon>Alphaproteobacteria</taxon>
        <taxon>Hyphomicrobiales</taxon>
        <taxon>Nitrobacteraceae</taxon>
        <taxon>Rhodoplanes</taxon>
    </lineage>
</organism>
<dbReference type="RefSeq" id="WP_272775815.1">
    <property type="nucleotide sequence ID" value="NZ_JAQQLI010000004.1"/>
</dbReference>
<evidence type="ECO:0000313" key="1">
    <source>
        <dbReference type="EMBL" id="MDC7784971.1"/>
    </source>
</evidence>